<dbReference type="AlphaFoldDB" id="A0AA47B3J9"/>
<evidence type="ECO:0000313" key="2">
    <source>
        <dbReference type="EMBL" id="UZX29460.1"/>
    </source>
</evidence>
<dbReference type="Proteomes" id="UP001164557">
    <property type="component" value="Chromosome"/>
</dbReference>
<keyword evidence="3" id="KW-1185">Reference proteome</keyword>
<protein>
    <submittedName>
        <fullName evidence="2">DUF1659 domain-containing protein</fullName>
    </submittedName>
</protein>
<accession>A0AA47B3J9</accession>
<dbReference type="InterPro" id="IPR012454">
    <property type="entry name" value="DUF1659"/>
</dbReference>
<dbReference type="RefSeq" id="WP_038524282.1">
    <property type="nucleotide sequence ID" value="NZ_CP084389.1"/>
</dbReference>
<reference evidence="2" key="1">
    <citation type="submission" date="2021-09" db="EMBL/GenBank/DDBJ databases">
        <title>Lactobacillus species from Apis mellifera, Switzerland.</title>
        <authorList>
            <person name="Pfister J."/>
            <person name="Brown A."/>
            <person name="Neumann P."/>
            <person name="Collaud A."/>
            <person name="Retschnig G."/>
            <person name="Perreten V."/>
        </authorList>
    </citation>
    <scope>NUCLEOTIDE SEQUENCE</scope>
    <source>
        <strain evidence="2">IBH002</strain>
    </source>
</reference>
<proteinExistence type="predicted"/>
<gene>
    <name evidence="2" type="ORF">LDX53_07770</name>
</gene>
<evidence type="ECO:0000259" key="1">
    <source>
        <dbReference type="Pfam" id="PF07872"/>
    </source>
</evidence>
<name>A0AA47B3J9_9LACO</name>
<evidence type="ECO:0000313" key="3">
    <source>
        <dbReference type="Proteomes" id="UP001164557"/>
    </source>
</evidence>
<dbReference type="EMBL" id="CP084389">
    <property type="protein sequence ID" value="UZX29460.1"/>
    <property type="molecule type" value="Genomic_DNA"/>
</dbReference>
<feature type="domain" description="DUF1659" evidence="1">
    <location>
        <begin position="4"/>
        <end position="65"/>
    </location>
</feature>
<organism evidence="2 3">
    <name type="scientific">Lactobacillus helsingborgensis</name>
    <dbReference type="NCBI Taxonomy" id="1218494"/>
    <lineage>
        <taxon>Bacteria</taxon>
        <taxon>Bacillati</taxon>
        <taxon>Bacillota</taxon>
        <taxon>Bacilli</taxon>
        <taxon>Lactobacillales</taxon>
        <taxon>Lactobacillaceae</taxon>
        <taxon>Lactobacillus</taxon>
    </lineage>
</organism>
<sequence>MNFQLLEQSVQYTFLNSKYGSEGIKTRVLKNVKKGAAAGGLAEVGSALAKLQRDELAAATLVQKQGIPLDDEE</sequence>
<dbReference type="Pfam" id="PF07872">
    <property type="entry name" value="DUF1659"/>
    <property type="match status" value="1"/>
</dbReference>